<reference evidence="1" key="1">
    <citation type="thesis" date="2020" institute="ProQuest LLC" country="789 East Eisenhower Parkway, Ann Arbor, MI, USA">
        <title>Comparative Genomics and Chromosome Evolution.</title>
        <authorList>
            <person name="Mudd A.B."/>
        </authorList>
    </citation>
    <scope>NUCLEOTIDE SEQUENCE</scope>
    <source>
        <strain evidence="1">237g6f4</strain>
        <tissue evidence="1">Blood</tissue>
    </source>
</reference>
<organism evidence="1 2">
    <name type="scientific">Engystomops pustulosus</name>
    <name type="common">Tungara frog</name>
    <name type="synonym">Physalaemus pustulosus</name>
    <dbReference type="NCBI Taxonomy" id="76066"/>
    <lineage>
        <taxon>Eukaryota</taxon>
        <taxon>Metazoa</taxon>
        <taxon>Chordata</taxon>
        <taxon>Craniata</taxon>
        <taxon>Vertebrata</taxon>
        <taxon>Euteleostomi</taxon>
        <taxon>Amphibia</taxon>
        <taxon>Batrachia</taxon>
        <taxon>Anura</taxon>
        <taxon>Neobatrachia</taxon>
        <taxon>Hyloidea</taxon>
        <taxon>Leptodactylidae</taxon>
        <taxon>Leiuperinae</taxon>
        <taxon>Engystomops</taxon>
    </lineage>
</organism>
<sequence>MLGYSLFETNFSRCSSARLNGRLEHFSRGPRLCTGKLGQTPGNLRKGWKHHGNGQETAGAACMDASEAA</sequence>
<dbReference type="AlphaFoldDB" id="A0AAV7D311"/>
<gene>
    <name evidence="1" type="ORF">GDO81_006835</name>
</gene>
<protein>
    <submittedName>
        <fullName evidence="1">Uncharacterized protein</fullName>
    </submittedName>
</protein>
<evidence type="ECO:0000313" key="2">
    <source>
        <dbReference type="Proteomes" id="UP000824782"/>
    </source>
</evidence>
<dbReference type="EMBL" id="WNYA01000002">
    <property type="protein sequence ID" value="KAG8590663.1"/>
    <property type="molecule type" value="Genomic_DNA"/>
</dbReference>
<accession>A0AAV7D311</accession>
<name>A0AAV7D311_ENGPU</name>
<dbReference type="Proteomes" id="UP000824782">
    <property type="component" value="Unassembled WGS sequence"/>
</dbReference>
<proteinExistence type="predicted"/>
<keyword evidence="2" id="KW-1185">Reference proteome</keyword>
<evidence type="ECO:0000313" key="1">
    <source>
        <dbReference type="EMBL" id="KAG8590663.1"/>
    </source>
</evidence>
<comment type="caution">
    <text evidence="1">The sequence shown here is derived from an EMBL/GenBank/DDBJ whole genome shotgun (WGS) entry which is preliminary data.</text>
</comment>